<organism evidence="1 2">
    <name type="scientific">Acanthocheilonema viteae</name>
    <name type="common">Filarial nematode worm</name>
    <name type="synonym">Dipetalonema viteae</name>
    <dbReference type="NCBI Taxonomy" id="6277"/>
    <lineage>
        <taxon>Eukaryota</taxon>
        <taxon>Metazoa</taxon>
        <taxon>Ecdysozoa</taxon>
        <taxon>Nematoda</taxon>
        <taxon>Chromadorea</taxon>
        <taxon>Rhabditida</taxon>
        <taxon>Spirurina</taxon>
        <taxon>Spiruromorpha</taxon>
        <taxon>Filarioidea</taxon>
        <taxon>Onchocercidae</taxon>
        <taxon>Acanthocheilonema</taxon>
    </lineage>
</organism>
<name>A0A498SK62_ACAVI</name>
<dbReference type="EMBL" id="UPTC01001575">
    <property type="protein sequence ID" value="VBB32170.1"/>
    <property type="molecule type" value="Genomic_DNA"/>
</dbReference>
<evidence type="ECO:0000313" key="1">
    <source>
        <dbReference type="EMBL" id="VBB32170.1"/>
    </source>
</evidence>
<protein>
    <submittedName>
        <fullName evidence="1">Uncharacterized protein</fullName>
    </submittedName>
</protein>
<sequence length="190" mass="20318">PIANSVDLLSSNGSHHEARQIRQVNTARVPPMIAQNVISQRSPLLDKSKSLCGSAKSHLPSTQPDLKDIKSIVERQEADKSQMQSTRLEAASLASSRSIEFSANGAKLSAVAGPSPVFHASRLPTPIRRSLGRSLIPTPRASVLSRSAIRGLAGGSTPSLVLSSQHVYDDTRSECGGISHSEQQWADECF</sequence>
<dbReference type="Proteomes" id="UP000276991">
    <property type="component" value="Unassembled WGS sequence"/>
</dbReference>
<reference evidence="1 2" key="1">
    <citation type="submission" date="2018-08" db="EMBL/GenBank/DDBJ databases">
        <authorList>
            <person name="Laetsch R D."/>
            <person name="Stevens L."/>
            <person name="Kumar S."/>
            <person name="Blaxter L. M."/>
        </authorList>
    </citation>
    <scope>NUCLEOTIDE SEQUENCE [LARGE SCALE GENOMIC DNA]</scope>
</reference>
<feature type="non-terminal residue" evidence="1">
    <location>
        <position position="1"/>
    </location>
</feature>
<accession>A0A498SK62</accession>
<keyword evidence="2" id="KW-1185">Reference proteome</keyword>
<gene>
    <name evidence="1" type="ORF">NAV_LOCUS6961</name>
</gene>
<dbReference type="AlphaFoldDB" id="A0A498SK62"/>
<evidence type="ECO:0000313" key="2">
    <source>
        <dbReference type="Proteomes" id="UP000276991"/>
    </source>
</evidence>
<dbReference type="OrthoDB" id="5859931at2759"/>
<proteinExistence type="predicted"/>
<dbReference type="STRING" id="6277.A0A498SK62"/>